<proteinExistence type="predicted"/>
<protein>
    <recommendedName>
        <fullName evidence="2">ABM domain-containing protein</fullName>
    </recommendedName>
</protein>
<sequence length="82" mass="9101">YQSKQDADELVAKYQASAPTNFPNAEILLCTRTGSTTAVMTSLYSSKEMADQAMAARKPLLDDVKAKIKSMETHEGEAFWLR</sequence>
<evidence type="ECO:0008006" key="2">
    <source>
        <dbReference type="Google" id="ProtNLM"/>
    </source>
</evidence>
<feature type="non-terminal residue" evidence="1">
    <location>
        <position position="1"/>
    </location>
</feature>
<accession>A0A382L048</accession>
<organism evidence="1">
    <name type="scientific">marine metagenome</name>
    <dbReference type="NCBI Taxonomy" id="408172"/>
    <lineage>
        <taxon>unclassified sequences</taxon>
        <taxon>metagenomes</taxon>
        <taxon>ecological metagenomes</taxon>
    </lineage>
</organism>
<evidence type="ECO:0000313" key="1">
    <source>
        <dbReference type="EMBL" id="SVC29969.1"/>
    </source>
</evidence>
<dbReference type="AlphaFoldDB" id="A0A382L048"/>
<reference evidence="1" key="1">
    <citation type="submission" date="2018-05" db="EMBL/GenBank/DDBJ databases">
        <authorList>
            <person name="Lanie J.A."/>
            <person name="Ng W.-L."/>
            <person name="Kazmierczak K.M."/>
            <person name="Andrzejewski T.M."/>
            <person name="Davidsen T.M."/>
            <person name="Wayne K.J."/>
            <person name="Tettelin H."/>
            <person name="Glass J.I."/>
            <person name="Rusch D."/>
            <person name="Podicherti R."/>
            <person name="Tsui H.-C.T."/>
            <person name="Winkler M.E."/>
        </authorList>
    </citation>
    <scope>NUCLEOTIDE SEQUENCE</scope>
</reference>
<name>A0A382L048_9ZZZZ</name>
<gene>
    <name evidence="1" type="ORF">METZ01_LOCUS282823</name>
</gene>
<dbReference type="EMBL" id="UINC01083856">
    <property type="protein sequence ID" value="SVC29969.1"/>
    <property type="molecule type" value="Genomic_DNA"/>
</dbReference>